<dbReference type="Proteomes" id="UP000321685">
    <property type="component" value="Unassembled WGS sequence"/>
</dbReference>
<feature type="domain" description="Ig-like" evidence="2">
    <location>
        <begin position="8"/>
        <end position="83"/>
    </location>
</feature>
<keyword evidence="4" id="KW-1185">Reference proteome</keyword>
<dbReference type="AlphaFoldDB" id="A0A511DEY7"/>
<evidence type="ECO:0000256" key="1">
    <source>
        <dbReference type="SAM" id="MobiDB-lite"/>
    </source>
</evidence>
<evidence type="ECO:0000313" key="3">
    <source>
        <dbReference type="EMBL" id="GEL23107.1"/>
    </source>
</evidence>
<organism evidence="3 4">
    <name type="scientific">Pseudonocardia sulfidoxydans NBRC 16205</name>
    <dbReference type="NCBI Taxonomy" id="1223511"/>
    <lineage>
        <taxon>Bacteria</taxon>
        <taxon>Bacillati</taxon>
        <taxon>Actinomycetota</taxon>
        <taxon>Actinomycetes</taxon>
        <taxon>Pseudonocardiales</taxon>
        <taxon>Pseudonocardiaceae</taxon>
        <taxon>Pseudonocardia</taxon>
    </lineage>
</organism>
<feature type="compositionally biased region" description="Low complexity" evidence="1">
    <location>
        <begin position="18"/>
        <end position="31"/>
    </location>
</feature>
<evidence type="ECO:0000313" key="4">
    <source>
        <dbReference type="Proteomes" id="UP000321685"/>
    </source>
</evidence>
<feature type="region of interest" description="Disordered" evidence="1">
    <location>
        <begin position="1"/>
        <end position="34"/>
    </location>
</feature>
<sequence>MAAETASPNGVITRATTSYSSPSNQSAPVSSLPKDTQLQVQCVVEGQTPPGSSNFYWVRVNDANGSSFVHRDAITVAPGLRHC</sequence>
<reference evidence="3 4" key="1">
    <citation type="submission" date="2019-07" db="EMBL/GenBank/DDBJ databases">
        <title>Whole genome shotgun sequence of Pseudonocardia sulfidoxydans NBRC 16205.</title>
        <authorList>
            <person name="Hosoyama A."/>
            <person name="Uohara A."/>
            <person name="Ohji S."/>
            <person name="Ichikawa N."/>
        </authorList>
    </citation>
    <scope>NUCLEOTIDE SEQUENCE [LARGE SCALE GENOMIC DNA]</scope>
    <source>
        <strain evidence="3 4">NBRC 16205</strain>
    </source>
</reference>
<gene>
    <name evidence="3" type="ORF">PSU4_20610</name>
</gene>
<proteinExistence type="predicted"/>
<dbReference type="PROSITE" id="PS50835">
    <property type="entry name" value="IG_LIKE"/>
    <property type="match status" value="1"/>
</dbReference>
<dbReference type="EMBL" id="BJVJ01000015">
    <property type="protein sequence ID" value="GEL23107.1"/>
    <property type="molecule type" value="Genomic_DNA"/>
</dbReference>
<accession>A0A511DEY7</accession>
<dbReference type="InterPro" id="IPR007110">
    <property type="entry name" value="Ig-like_dom"/>
</dbReference>
<name>A0A511DEY7_9PSEU</name>
<feature type="compositionally biased region" description="Polar residues" evidence="1">
    <location>
        <begin position="1"/>
        <end position="17"/>
    </location>
</feature>
<comment type="caution">
    <text evidence="3">The sequence shown here is derived from an EMBL/GenBank/DDBJ whole genome shotgun (WGS) entry which is preliminary data.</text>
</comment>
<protein>
    <recommendedName>
        <fullName evidence="2">Ig-like domain-containing protein</fullName>
    </recommendedName>
</protein>
<evidence type="ECO:0000259" key="2">
    <source>
        <dbReference type="PROSITE" id="PS50835"/>
    </source>
</evidence>